<accession>A0A6P8AN26</accession>
<dbReference type="KEGG" id="pgri:PgNI_11505"/>
<dbReference type="Proteomes" id="UP000515153">
    <property type="component" value="Chromosome V"/>
</dbReference>
<keyword evidence="4" id="KW-1185">Reference proteome</keyword>
<evidence type="ECO:0000256" key="2">
    <source>
        <dbReference type="SAM" id="Phobius"/>
    </source>
</evidence>
<dbReference type="Gene3D" id="3.30.470.20">
    <property type="entry name" value="ATP-grasp fold, B domain"/>
    <property type="match status" value="1"/>
</dbReference>
<dbReference type="GO" id="GO:0046872">
    <property type="term" value="F:metal ion binding"/>
    <property type="evidence" value="ECO:0007669"/>
    <property type="project" value="InterPro"/>
</dbReference>
<dbReference type="GeneID" id="41966376"/>
<keyword evidence="2" id="KW-0812">Transmembrane</keyword>
<dbReference type="AlphaFoldDB" id="A0A6P8AN26"/>
<proteinExistence type="predicted"/>
<dbReference type="InterPro" id="IPR011761">
    <property type="entry name" value="ATP-grasp"/>
</dbReference>
<keyword evidence="1" id="KW-0067">ATP-binding</keyword>
<organism evidence="4 5">
    <name type="scientific">Pyricularia grisea</name>
    <name type="common">Crabgrass-specific blast fungus</name>
    <name type="synonym">Magnaporthe grisea</name>
    <dbReference type="NCBI Taxonomy" id="148305"/>
    <lineage>
        <taxon>Eukaryota</taxon>
        <taxon>Fungi</taxon>
        <taxon>Dikarya</taxon>
        <taxon>Ascomycota</taxon>
        <taxon>Pezizomycotina</taxon>
        <taxon>Sordariomycetes</taxon>
        <taxon>Sordariomycetidae</taxon>
        <taxon>Magnaporthales</taxon>
        <taxon>Pyriculariaceae</taxon>
        <taxon>Pyricularia</taxon>
    </lineage>
</organism>
<sequence length="500" mass="56182">MAVLTFRDTTKTLGIILLSILTLPFSLTVTSLLFLAHLIIGHYPRQATKFQVQYEADFKNIPCQKTILVTGVGMTKGLTLARAFHRQGHRVLGADFEDALVPSSGRQSRSLSNFHSLRKPSSKLLSSSYTAQLVDLVTRENVDLWVSCSGVATAAEDGAAADQIEQLTNCRCVQFTEKVTTRLHEKNSFIRETIRLGLRVPETHEVAAHQDVLRVLDRSGRGRRFIMKPVGMDDAHRGNMTLLPLATPAETKKHVLDLPISSATPWIVQQFIPGEREYCTHALIVKGQVKLFTACPSSELLMHYKALPAHSQLFRDMLKFTKDFCAKSEDSKSMTGHLSFDFMADENGALHAIECNPRVHTAVVLFSQPRKVARDMVQAYLSVLEDDESQANVNGHVNEIVLPDPHAAPRYWIGHDVVELGLLPIIKMIRGDAKLSKVKESVTELWLHIKSWKEGSFEAQDPLPTLMLYHVYWPLTVAAAWWHGRRWSRLNVSTTKMFMV</sequence>
<dbReference type="GO" id="GO:0005524">
    <property type="term" value="F:ATP binding"/>
    <property type="evidence" value="ECO:0007669"/>
    <property type="project" value="UniProtKB-UniRule"/>
</dbReference>
<evidence type="ECO:0000313" key="4">
    <source>
        <dbReference type="Proteomes" id="UP000515153"/>
    </source>
</evidence>
<reference evidence="5" key="3">
    <citation type="submission" date="2025-08" db="UniProtKB">
        <authorList>
            <consortium name="RefSeq"/>
        </authorList>
    </citation>
    <scope>IDENTIFICATION</scope>
    <source>
        <strain evidence="5">NI907</strain>
    </source>
</reference>
<evidence type="ECO:0000259" key="3">
    <source>
        <dbReference type="PROSITE" id="PS50975"/>
    </source>
</evidence>
<feature type="transmembrane region" description="Helical" evidence="2">
    <location>
        <begin position="12"/>
        <end position="40"/>
    </location>
</feature>
<name>A0A6P8AN26_PYRGI</name>
<dbReference type="InterPro" id="IPR013815">
    <property type="entry name" value="ATP_grasp_subdomain_1"/>
</dbReference>
<reference evidence="4 5" key="1">
    <citation type="journal article" date="2019" name="Mol. Biol. Evol.">
        <title>Blast fungal genomes show frequent chromosomal changes, gene gains and losses, and effector gene turnover.</title>
        <authorList>
            <person name="Gomez Luciano L.B."/>
            <person name="Jason Tsai I."/>
            <person name="Chuma I."/>
            <person name="Tosa Y."/>
            <person name="Chen Y.H."/>
            <person name="Li J.Y."/>
            <person name="Li M.Y."/>
            <person name="Jade Lu M.Y."/>
            <person name="Nakayashiki H."/>
            <person name="Li W.H."/>
        </authorList>
    </citation>
    <scope>NUCLEOTIDE SEQUENCE [LARGE SCALE GENOMIC DNA]</scope>
    <source>
        <strain evidence="4 5">NI907</strain>
    </source>
</reference>
<evidence type="ECO:0000256" key="1">
    <source>
        <dbReference type="PROSITE-ProRule" id="PRU00409"/>
    </source>
</evidence>
<dbReference type="PROSITE" id="PS50975">
    <property type="entry name" value="ATP_GRASP"/>
    <property type="match status" value="1"/>
</dbReference>
<keyword evidence="2" id="KW-0472">Membrane</keyword>
<keyword evidence="1" id="KW-0547">Nucleotide-binding</keyword>
<feature type="domain" description="ATP-grasp" evidence="3">
    <location>
        <begin position="190"/>
        <end position="385"/>
    </location>
</feature>
<dbReference type="SUPFAM" id="SSF56059">
    <property type="entry name" value="Glutathione synthetase ATP-binding domain-like"/>
    <property type="match status" value="1"/>
</dbReference>
<evidence type="ECO:0000313" key="5">
    <source>
        <dbReference type="RefSeq" id="XP_030976315.1"/>
    </source>
</evidence>
<gene>
    <name evidence="5" type="ORF">PgNI_11505</name>
</gene>
<dbReference type="Gene3D" id="3.40.50.20">
    <property type="match status" value="1"/>
</dbReference>
<keyword evidence="2" id="KW-1133">Transmembrane helix</keyword>
<dbReference type="Gene3D" id="3.30.1490.20">
    <property type="entry name" value="ATP-grasp fold, A domain"/>
    <property type="match status" value="1"/>
</dbReference>
<protein>
    <recommendedName>
        <fullName evidence="3">ATP-grasp domain-containing protein</fullName>
    </recommendedName>
</protein>
<dbReference type="RefSeq" id="XP_030976315.1">
    <property type="nucleotide sequence ID" value="XM_031131471.1"/>
</dbReference>
<reference evidence="5" key="2">
    <citation type="submission" date="2019-10" db="EMBL/GenBank/DDBJ databases">
        <authorList>
            <consortium name="NCBI Genome Project"/>
        </authorList>
    </citation>
    <scope>NUCLEOTIDE SEQUENCE</scope>
    <source>
        <strain evidence="5">NI907</strain>
    </source>
</reference>